<dbReference type="InterPro" id="IPR003832">
    <property type="entry name" value="DUF212"/>
</dbReference>
<keyword evidence="3" id="KW-1185">Reference proteome</keyword>
<dbReference type="Proteomes" id="UP001418222">
    <property type="component" value="Unassembled WGS sequence"/>
</dbReference>
<feature type="compositionally biased region" description="Polar residues" evidence="1">
    <location>
        <begin position="379"/>
        <end position="394"/>
    </location>
</feature>
<dbReference type="AlphaFoldDB" id="A0AAP0BCW3"/>
<evidence type="ECO:0008006" key="4">
    <source>
        <dbReference type="Google" id="ProtNLM"/>
    </source>
</evidence>
<comment type="caution">
    <text evidence="2">The sequence shown here is derived from an EMBL/GenBank/DDBJ whole genome shotgun (WGS) entry which is preliminary data.</text>
</comment>
<evidence type="ECO:0000313" key="2">
    <source>
        <dbReference type="EMBL" id="KAK8935804.1"/>
    </source>
</evidence>
<dbReference type="PANTHER" id="PTHR31446">
    <property type="entry name" value="ACID PHOSPHATASE/VANADIUM-DEPENDENT HALOPEROXIDASE-RELATED PROTEIN"/>
    <property type="match status" value="1"/>
</dbReference>
<protein>
    <recommendedName>
        <fullName evidence="4">Acid phosphatase/vanadium-dependent haloperoxidase-related protein</fullName>
    </recommendedName>
</protein>
<dbReference type="PANTHER" id="PTHR31446:SF2">
    <property type="entry name" value="ACID PHOSPHATASE_VANADIUM-DEPENDENT HALOPEROXIDASE-RELATED PROTEIN"/>
    <property type="match status" value="1"/>
</dbReference>
<evidence type="ECO:0000313" key="3">
    <source>
        <dbReference type="Proteomes" id="UP001418222"/>
    </source>
</evidence>
<sequence length="416" mass="44833">MFSASLSRAFLHSPLSSKKKKKPILPSTRRPLPAVAAFKIEMDDIAELARNKVLVACTLSWAIGQLSKSFTSPVRGNGFDWKAAVRSGGMPSTHSASVAAAATSVGLERGFSDPIFGMSVIFAALVMYDAQGRRRVINMHVKVLCSLTDATQASHLPATLESHQGPTWSQHQATFIRAGARTPQPTLRYGIITMRQAMKCAIFENRSTTTKMESCFHIQPTSHAGVPACVASPGKGIVSYELIEVAMGIGWGVFWSLGSYGVVGKRVADQDLSEVVAGCGRQRWSLEVMVAFARKIGIEGIEVEDVVVECWGGDSRLVVVRREGGGRLWRVREMMGGRLDEEGRECVTSKLCTSILTSTSASSALFRSPSDVADLMDPTTRSSGDPAPDSSSESFSHHVEAQEQLVASMHASLLSL</sequence>
<dbReference type="Pfam" id="PF02681">
    <property type="entry name" value="DUF212"/>
    <property type="match status" value="1"/>
</dbReference>
<evidence type="ECO:0000256" key="1">
    <source>
        <dbReference type="SAM" id="MobiDB-lite"/>
    </source>
</evidence>
<proteinExistence type="predicted"/>
<feature type="region of interest" description="Disordered" evidence="1">
    <location>
        <begin position="371"/>
        <end position="398"/>
    </location>
</feature>
<reference evidence="2 3" key="1">
    <citation type="journal article" date="2022" name="Nat. Plants">
        <title>Genomes of leafy and leafless Platanthera orchids illuminate the evolution of mycoheterotrophy.</title>
        <authorList>
            <person name="Li M.H."/>
            <person name="Liu K.W."/>
            <person name="Li Z."/>
            <person name="Lu H.C."/>
            <person name="Ye Q.L."/>
            <person name="Zhang D."/>
            <person name="Wang J.Y."/>
            <person name="Li Y.F."/>
            <person name="Zhong Z.M."/>
            <person name="Liu X."/>
            <person name="Yu X."/>
            <person name="Liu D.K."/>
            <person name="Tu X.D."/>
            <person name="Liu B."/>
            <person name="Hao Y."/>
            <person name="Liao X.Y."/>
            <person name="Jiang Y.T."/>
            <person name="Sun W.H."/>
            <person name="Chen J."/>
            <person name="Chen Y.Q."/>
            <person name="Ai Y."/>
            <person name="Zhai J.W."/>
            <person name="Wu S.S."/>
            <person name="Zhou Z."/>
            <person name="Hsiao Y.Y."/>
            <person name="Wu W.L."/>
            <person name="Chen Y.Y."/>
            <person name="Lin Y.F."/>
            <person name="Hsu J.L."/>
            <person name="Li C.Y."/>
            <person name="Wang Z.W."/>
            <person name="Zhao X."/>
            <person name="Zhong W.Y."/>
            <person name="Ma X.K."/>
            <person name="Ma L."/>
            <person name="Huang J."/>
            <person name="Chen G.Z."/>
            <person name="Huang M.Z."/>
            <person name="Huang L."/>
            <person name="Peng D.H."/>
            <person name="Luo Y.B."/>
            <person name="Zou S.Q."/>
            <person name="Chen S.P."/>
            <person name="Lan S."/>
            <person name="Tsai W.C."/>
            <person name="Van de Peer Y."/>
            <person name="Liu Z.J."/>
        </authorList>
    </citation>
    <scope>NUCLEOTIDE SEQUENCE [LARGE SCALE GENOMIC DNA]</scope>
    <source>
        <strain evidence="2">Lor287</strain>
    </source>
</reference>
<accession>A0AAP0BCW3</accession>
<gene>
    <name evidence="2" type="ORF">KSP39_PZI013624</name>
</gene>
<name>A0AAP0BCW3_9ASPA</name>
<dbReference type="EMBL" id="JBBWWQ010000011">
    <property type="protein sequence ID" value="KAK8935804.1"/>
    <property type="molecule type" value="Genomic_DNA"/>
</dbReference>
<organism evidence="2 3">
    <name type="scientific">Platanthera zijinensis</name>
    <dbReference type="NCBI Taxonomy" id="2320716"/>
    <lineage>
        <taxon>Eukaryota</taxon>
        <taxon>Viridiplantae</taxon>
        <taxon>Streptophyta</taxon>
        <taxon>Embryophyta</taxon>
        <taxon>Tracheophyta</taxon>
        <taxon>Spermatophyta</taxon>
        <taxon>Magnoliopsida</taxon>
        <taxon>Liliopsida</taxon>
        <taxon>Asparagales</taxon>
        <taxon>Orchidaceae</taxon>
        <taxon>Orchidoideae</taxon>
        <taxon>Orchideae</taxon>
        <taxon>Orchidinae</taxon>
        <taxon>Platanthera</taxon>
    </lineage>
</organism>